<protein>
    <submittedName>
        <fullName evidence="3">RNHCP domain-containing protein</fullName>
    </submittedName>
</protein>
<dbReference type="InterPro" id="IPR024439">
    <property type="entry name" value="RNHCP"/>
</dbReference>
<evidence type="ECO:0000259" key="2">
    <source>
        <dbReference type="Pfam" id="PF12647"/>
    </source>
</evidence>
<dbReference type="AlphaFoldDB" id="A0A1I7FEM4"/>
<organism evidence="3 4">
    <name type="scientific">Eubacterium pyruvativorans</name>
    <dbReference type="NCBI Taxonomy" id="155865"/>
    <lineage>
        <taxon>Bacteria</taxon>
        <taxon>Bacillati</taxon>
        <taxon>Bacillota</taxon>
        <taxon>Clostridia</taxon>
        <taxon>Eubacteriales</taxon>
        <taxon>Eubacteriaceae</taxon>
        <taxon>Eubacterium</taxon>
    </lineage>
</organism>
<dbReference type="Proteomes" id="UP000198817">
    <property type="component" value="Unassembled WGS sequence"/>
</dbReference>
<feature type="domain" description="RNHCP" evidence="2">
    <location>
        <begin position="49"/>
        <end position="137"/>
    </location>
</feature>
<feature type="region of interest" description="Disordered" evidence="1">
    <location>
        <begin position="1"/>
        <end position="36"/>
    </location>
</feature>
<evidence type="ECO:0000313" key="4">
    <source>
        <dbReference type="Proteomes" id="UP000198817"/>
    </source>
</evidence>
<name>A0A1I7FEM4_9FIRM</name>
<evidence type="ECO:0000313" key="3">
    <source>
        <dbReference type="EMBL" id="SFU34632.1"/>
    </source>
</evidence>
<gene>
    <name evidence="3" type="ORF">SAMN05216508_10292</name>
</gene>
<accession>A0A1I7FEM4</accession>
<keyword evidence="4" id="KW-1185">Reference proteome</keyword>
<proteinExistence type="predicted"/>
<dbReference type="STRING" id="155865.SAMN05216515_10175"/>
<dbReference type="EMBL" id="FPBT01000002">
    <property type="protein sequence ID" value="SFU34632.1"/>
    <property type="molecule type" value="Genomic_DNA"/>
</dbReference>
<evidence type="ECO:0000256" key="1">
    <source>
        <dbReference type="SAM" id="MobiDB-lite"/>
    </source>
</evidence>
<dbReference type="OrthoDB" id="9809485at2"/>
<reference evidence="3 4" key="1">
    <citation type="submission" date="2016-10" db="EMBL/GenBank/DDBJ databases">
        <authorList>
            <person name="de Groot N.N."/>
        </authorList>
    </citation>
    <scope>NUCLEOTIDE SEQUENCE [LARGE SCALE GENOMIC DNA]</scope>
    <source>
        <strain evidence="3 4">KHGC13</strain>
    </source>
</reference>
<dbReference type="RefSeq" id="WP_090469754.1">
    <property type="nucleotide sequence ID" value="NZ_CACVNK010000012.1"/>
</dbReference>
<feature type="compositionally biased region" description="Basic and acidic residues" evidence="1">
    <location>
        <begin position="1"/>
        <end position="32"/>
    </location>
</feature>
<sequence length="168" mass="18935">MKKRSERIADRSRRTSRKDPSEWGDPSEAREDRKRKRTKGYYKTHACLEPFTCRNCGWPVSPEGAGSGHRNHCPNCLCSLHVDVMPGDRGASCHGIMDPVGVWVRSDGEWAILHRCRQCGKLDSNRTAADDNPMKLMALALKPFTSGKIGRERLGKMTKTMEDHAVLK</sequence>
<dbReference type="Pfam" id="PF12647">
    <property type="entry name" value="RNHCP"/>
    <property type="match status" value="1"/>
</dbReference>